<name>R9PUH5_AGAAL</name>
<dbReference type="AlphaFoldDB" id="R9PUH5"/>
<evidence type="ECO:0000313" key="1">
    <source>
        <dbReference type="EMBL" id="GAD04181.1"/>
    </source>
</evidence>
<organism evidence="1 2">
    <name type="scientific">Agarivorans albus MKT 106</name>
    <dbReference type="NCBI Taxonomy" id="1331007"/>
    <lineage>
        <taxon>Bacteria</taxon>
        <taxon>Pseudomonadati</taxon>
        <taxon>Pseudomonadota</taxon>
        <taxon>Gammaproteobacteria</taxon>
        <taxon>Alteromonadales</taxon>
        <taxon>Alteromonadaceae</taxon>
        <taxon>Agarivorans</taxon>
    </lineage>
</organism>
<dbReference type="EMBL" id="BARX01000046">
    <property type="protein sequence ID" value="GAD04181.1"/>
    <property type="molecule type" value="Genomic_DNA"/>
</dbReference>
<dbReference type="Proteomes" id="UP000014461">
    <property type="component" value="Unassembled WGS sequence"/>
</dbReference>
<comment type="caution">
    <text evidence="1">The sequence shown here is derived from an EMBL/GenBank/DDBJ whole genome shotgun (WGS) entry which is preliminary data.</text>
</comment>
<keyword evidence="2" id="KW-1185">Reference proteome</keyword>
<accession>R9PUH5</accession>
<evidence type="ECO:0000313" key="2">
    <source>
        <dbReference type="Proteomes" id="UP000014461"/>
    </source>
</evidence>
<reference evidence="1" key="1">
    <citation type="journal article" date="2013" name="Genome Announc.">
        <title>Draft Genome Sequence of Agarivorans albus Strain MKT 106T, an Agarolytic Marine Bacterium.</title>
        <authorList>
            <person name="Yasuike M."/>
            <person name="Nakamura Y."/>
            <person name="Kai W."/>
            <person name="Fujiwara A."/>
            <person name="Fukui Y."/>
            <person name="Satomi M."/>
            <person name="Sano M."/>
        </authorList>
    </citation>
    <scope>NUCLEOTIDE SEQUENCE [LARGE SCALE GENOMIC DNA]</scope>
</reference>
<gene>
    <name evidence="1" type="ORF">AALB_4261</name>
</gene>
<proteinExistence type="predicted"/>
<sequence length="37" mass="3969">MADSTTKMSNATKGAQLDRVNLGSLFNQLVLGLNPDF</sequence>
<protein>
    <submittedName>
        <fullName evidence="1">Uncharacterized protein</fullName>
    </submittedName>
</protein>